<feature type="domain" description="Conjugative transposon TraM C-terminal" evidence="2">
    <location>
        <begin position="277"/>
        <end position="439"/>
    </location>
</feature>
<protein>
    <recommendedName>
        <fullName evidence="2">Conjugative transposon TraM C-terminal domain-containing protein</fullName>
    </recommendedName>
</protein>
<sequence length="442" mass="48359">MTSNQPSRLGEVSEQLQTSKKIVALSLIPVPVLIIIGLLGYQKDWIVSIEPAVPETPLSLQPPSANLKEFDHQNKYASNPNGITVSGSLLDETANQNTHKLTGTNPENDGWGENTSTQVSTVEKQVQKKELLGMYQQAQSQTIGRQNSTIQSLYKNAATQNEIEDPTTKAANEELVKTLRFNNKLLEQQVSGKAPTNIDLENWRNGLKERIHQYETPNIDTMFQTPPLSDKIGETKLKLSTERINIQANHARNGFYGLGGKKTDAGIANPNTDAQTIPAVVHGEGEGITVENGMSIWIRLTQETQLIVGKNKLKLPVNSLISGNCSVNGDRVKIIVTNIRVENSLYQIHLVAFDLDGKEGLYVPGLQEKTKIAQSLSQSASGSVSPYMFLPQGSVGQQVGAQVAIQATNAGFNVARGLIQQKMSQPKVTIKSNHRILLRVRS</sequence>
<accession>A0A7W5ZVK7</accession>
<dbReference type="AlphaFoldDB" id="A0A7W5ZVK7"/>
<keyword evidence="4" id="KW-1185">Reference proteome</keyword>
<name>A0A7W5ZVK7_9BACT</name>
<dbReference type="Proteomes" id="UP000541352">
    <property type="component" value="Unassembled WGS sequence"/>
</dbReference>
<dbReference type="EMBL" id="JACIBY010000036">
    <property type="protein sequence ID" value="MBB3842367.1"/>
    <property type="molecule type" value="Genomic_DNA"/>
</dbReference>
<reference evidence="3 4" key="1">
    <citation type="submission" date="2020-08" db="EMBL/GenBank/DDBJ databases">
        <title>Genomic Encyclopedia of Type Strains, Phase IV (KMG-IV): sequencing the most valuable type-strain genomes for metagenomic binning, comparative biology and taxonomic classification.</title>
        <authorList>
            <person name="Goeker M."/>
        </authorList>
    </citation>
    <scope>NUCLEOTIDE SEQUENCE [LARGE SCALE GENOMIC DNA]</scope>
    <source>
        <strain evidence="3 4">DSM 17976</strain>
    </source>
</reference>
<keyword evidence="1" id="KW-0812">Transmembrane</keyword>
<dbReference type="Pfam" id="PF12508">
    <property type="entry name" value="Transposon_TraM"/>
    <property type="match status" value="1"/>
</dbReference>
<evidence type="ECO:0000313" key="3">
    <source>
        <dbReference type="EMBL" id="MBB3842367.1"/>
    </source>
</evidence>
<evidence type="ECO:0000256" key="1">
    <source>
        <dbReference type="SAM" id="Phobius"/>
    </source>
</evidence>
<organism evidence="3 4">
    <name type="scientific">Runella defluvii</name>
    <dbReference type="NCBI Taxonomy" id="370973"/>
    <lineage>
        <taxon>Bacteria</taxon>
        <taxon>Pseudomonadati</taxon>
        <taxon>Bacteroidota</taxon>
        <taxon>Cytophagia</taxon>
        <taxon>Cytophagales</taxon>
        <taxon>Spirosomataceae</taxon>
        <taxon>Runella</taxon>
    </lineage>
</organism>
<evidence type="ECO:0000313" key="4">
    <source>
        <dbReference type="Proteomes" id="UP000541352"/>
    </source>
</evidence>
<comment type="caution">
    <text evidence="3">The sequence shown here is derived from an EMBL/GenBank/DDBJ whole genome shotgun (WGS) entry which is preliminary data.</text>
</comment>
<dbReference type="InterPro" id="IPR055407">
    <property type="entry name" value="TraM_C"/>
</dbReference>
<proteinExistence type="predicted"/>
<gene>
    <name evidence="3" type="ORF">FHS57_006398</name>
</gene>
<dbReference type="RefSeq" id="WP_183980697.1">
    <property type="nucleotide sequence ID" value="NZ_JACIBY010000036.1"/>
</dbReference>
<keyword evidence="1" id="KW-0472">Membrane</keyword>
<feature type="transmembrane region" description="Helical" evidence="1">
    <location>
        <begin position="21"/>
        <end position="41"/>
    </location>
</feature>
<evidence type="ECO:0000259" key="2">
    <source>
        <dbReference type="Pfam" id="PF12508"/>
    </source>
</evidence>
<keyword evidence="1" id="KW-1133">Transmembrane helix</keyword>